<dbReference type="InParanoid" id="A0A804LBS5"/>
<name>A0A804LBS5_MAIZE</name>
<dbReference type="EnsemblPlants" id="Zm00001eb000060_T001">
    <property type="protein sequence ID" value="Zm00001eb000060_P001"/>
    <property type="gene ID" value="Zm00001eb000060"/>
</dbReference>
<organism evidence="1 2">
    <name type="scientific">Zea mays</name>
    <name type="common">Maize</name>
    <dbReference type="NCBI Taxonomy" id="4577"/>
    <lineage>
        <taxon>Eukaryota</taxon>
        <taxon>Viridiplantae</taxon>
        <taxon>Streptophyta</taxon>
        <taxon>Embryophyta</taxon>
        <taxon>Tracheophyta</taxon>
        <taxon>Spermatophyta</taxon>
        <taxon>Magnoliopsida</taxon>
        <taxon>Liliopsida</taxon>
        <taxon>Poales</taxon>
        <taxon>Poaceae</taxon>
        <taxon>PACMAD clade</taxon>
        <taxon>Panicoideae</taxon>
        <taxon>Andropogonodae</taxon>
        <taxon>Andropogoneae</taxon>
        <taxon>Tripsacinae</taxon>
        <taxon>Zea</taxon>
    </lineage>
</organism>
<dbReference type="Proteomes" id="UP000007305">
    <property type="component" value="Chromosome 1"/>
</dbReference>
<accession>A0A804LBS5</accession>
<keyword evidence="2" id="KW-1185">Reference proteome</keyword>
<sequence>MGLKRPTAGAGEAAAQTITLSMSAMWDTVRAAMREAEAAALEPTQRNDAAGVHLRRGAAAIFSCVSAVAQSTSSATALPSLQKMEPWMEGAFLRRMEQRA</sequence>
<dbReference type="GeneID" id="115032971"/>
<proteinExistence type="predicted"/>
<gene>
    <name evidence="1" type="primary">LOC115032971</name>
</gene>
<dbReference type="Gramene" id="Zm00001eb000060_T001">
    <property type="protein sequence ID" value="Zm00001eb000060_P001"/>
    <property type="gene ID" value="Zm00001eb000060"/>
</dbReference>
<protein>
    <submittedName>
        <fullName evidence="1">Uncharacterized protein</fullName>
    </submittedName>
</protein>
<evidence type="ECO:0000313" key="1">
    <source>
        <dbReference type="EnsemblPlants" id="Zm00001eb000060_P001"/>
    </source>
</evidence>
<reference evidence="1" key="3">
    <citation type="submission" date="2021-05" db="UniProtKB">
        <authorList>
            <consortium name="EnsemblPlants"/>
        </authorList>
    </citation>
    <scope>IDENTIFICATION</scope>
    <source>
        <strain evidence="1">cv. B73</strain>
    </source>
</reference>
<reference evidence="1" key="2">
    <citation type="submission" date="2019-07" db="EMBL/GenBank/DDBJ databases">
        <authorList>
            <person name="Seetharam A."/>
            <person name="Woodhouse M."/>
            <person name="Cannon E."/>
        </authorList>
    </citation>
    <scope>NUCLEOTIDE SEQUENCE [LARGE SCALE GENOMIC DNA]</scope>
    <source>
        <strain evidence="1">cv. B73</strain>
    </source>
</reference>
<dbReference type="AlphaFoldDB" id="A0A804LBS5"/>
<reference evidence="2" key="1">
    <citation type="submission" date="2015-12" db="EMBL/GenBank/DDBJ databases">
        <title>Update maize B73 reference genome by single molecule sequencing technologies.</title>
        <authorList>
            <consortium name="Maize Genome Sequencing Project"/>
            <person name="Ware D."/>
        </authorList>
    </citation>
    <scope>NUCLEOTIDE SEQUENCE [LARGE SCALE GENOMIC DNA]</scope>
    <source>
        <strain evidence="2">cv. B73</strain>
    </source>
</reference>
<dbReference type="RefSeq" id="XP_035816642.1">
    <property type="nucleotide sequence ID" value="XM_035960749.1"/>
</dbReference>
<evidence type="ECO:0000313" key="2">
    <source>
        <dbReference type="Proteomes" id="UP000007305"/>
    </source>
</evidence>
<dbReference type="RefSeq" id="XP_035816639.1">
    <property type="nucleotide sequence ID" value="XM_035960746.1"/>
</dbReference>